<organism evidence="1">
    <name type="scientific">Lepeophtheirus salmonis</name>
    <name type="common">Salmon louse</name>
    <name type="synonym">Caligus salmonis</name>
    <dbReference type="NCBI Taxonomy" id="72036"/>
    <lineage>
        <taxon>Eukaryota</taxon>
        <taxon>Metazoa</taxon>
        <taxon>Ecdysozoa</taxon>
        <taxon>Arthropoda</taxon>
        <taxon>Crustacea</taxon>
        <taxon>Multicrustacea</taxon>
        <taxon>Hexanauplia</taxon>
        <taxon>Copepoda</taxon>
        <taxon>Siphonostomatoida</taxon>
        <taxon>Caligidae</taxon>
        <taxon>Lepeophtheirus</taxon>
    </lineage>
</organism>
<evidence type="ECO:0000313" key="1">
    <source>
        <dbReference type="EMBL" id="CDW41326.1"/>
    </source>
</evidence>
<sequence length="71" mass="7936">MVATLLCAGRSVKELIKDTGLSRTTVFKVQKLVKDGKDLKEGVRTGRPRKINVDEVKEAFTKTFGHLNHLI</sequence>
<dbReference type="EMBL" id="HACA01023965">
    <property type="protein sequence ID" value="CDW41326.1"/>
    <property type="molecule type" value="Transcribed_RNA"/>
</dbReference>
<protein>
    <submittedName>
        <fullName evidence="1">Uncharacterized protein</fullName>
    </submittedName>
</protein>
<dbReference type="Pfam" id="PF13551">
    <property type="entry name" value="HTH_29"/>
    <property type="match status" value="1"/>
</dbReference>
<proteinExistence type="predicted"/>
<dbReference type="AlphaFoldDB" id="A0A0K2UUE8"/>
<name>A0A0K2UUE8_LEPSM</name>
<reference evidence="1" key="1">
    <citation type="submission" date="2014-05" db="EMBL/GenBank/DDBJ databases">
        <authorList>
            <person name="Chronopoulou M."/>
        </authorList>
    </citation>
    <scope>NUCLEOTIDE SEQUENCE</scope>
    <source>
        <tissue evidence="1">Whole organism</tissue>
    </source>
</reference>
<accession>A0A0K2UUE8</accession>